<evidence type="ECO:0000256" key="5">
    <source>
        <dbReference type="ARBA" id="ARBA00023015"/>
    </source>
</evidence>
<dbReference type="InterPro" id="IPR050234">
    <property type="entry name" value="Nuclear_hormone_rcpt_NR1"/>
</dbReference>
<dbReference type="PRINTS" id="PR00546">
    <property type="entry name" value="THYROIDHORMR"/>
</dbReference>
<keyword evidence="4" id="KW-0862">Zinc</keyword>
<dbReference type="PANTHER" id="PTHR24082:SF283">
    <property type="entry name" value="NUCLEAR HORMONE RECEPTOR HR96"/>
    <property type="match status" value="1"/>
</dbReference>
<dbReference type="GO" id="GO:0008270">
    <property type="term" value="F:zinc ion binding"/>
    <property type="evidence" value="ECO:0007669"/>
    <property type="project" value="UniProtKB-KW"/>
</dbReference>
<dbReference type="SUPFAM" id="SSF48508">
    <property type="entry name" value="Nuclear receptor ligand-binding domain"/>
    <property type="match status" value="1"/>
</dbReference>
<dbReference type="InterPro" id="IPR035500">
    <property type="entry name" value="NHR-like_dom_sf"/>
</dbReference>
<keyword evidence="8" id="KW-0675">Receptor</keyword>
<dbReference type="Pfam" id="PF00104">
    <property type="entry name" value="Hormone_recep"/>
    <property type="match status" value="1"/>
</dbReference>
<dbReference type="InterPro" id="IPR001728">
    <property type="entry name" value="ThyrH_rcpt"/>
</dbReference>
<keyword evidence="3" id="KW-0863">Zinc-finger</keyword>
<evidence type="ECO:0000259" key="9">
    <source>
        <dbReference type="PROSITE" id="PS51843"/>
    </source>
</evidence>
<keyword evidence="5" id="KW-0805">Transcription regulation</keyword>
<protein>
    <recommendedName>
        <fullName evidence="9">NR LBD domain-containing protein</fullName>
    </recommendedName>
</protein>
<dbReference type="GO" id="GO:0004879">
    <property type="term" value="F:nuclear receptor activity"/>
    <property type="evidence" value="ECO:0007669"/>
    <property type="project" value="InterPro"/>
</dbReference>
<keyword evidence="2" id="KW-0479">Metal-binding</keyword>
<feature type="domain" description="NR LBD" evidence="9">
    <location>
        <begin position="61"/>
        <end position="238"/>
    </location>
</feature>
<sequence>DDTWQNFSIHEALAFLQPGCKLNLDATGLTMMDSIMNTAISAEYSAFSLLASNNPRELNEPEKLKLNELSEANKGLMAPLCEDYNFKDLSNPSLINIINLTEIAIRRLIKMSKRISAFKSLCQEDQIALLKGGCTEMMILRSVCAYDPDKDSWMIQQDHDRFKNIKLKVLKAAPGNVYEEHKRFILAFQPEWRRDHNIIFLLSAITLFSPERPNILHADAIRHEQCSYLYLLKRYLEC</sequence>
<feature type="non-terminal residue" evidence="10">
    <location>
        <position position="1"/>
    </location>
</feature>
<dbReference type="AlphaFoldDB" id="A0AAW0VXC7"/>
<dbReference type="EMBL" id="JARKIK010000098">
    <property type="protein sequence ID" value="KAK8721779.1"/>
    <property type="molecule type" value="Genomic_DNA"/>
</dbReference>
<proteinExistence type="inferred from homology"/>
<comment type="caution">
    <text evidence="10">The sequence shown here is derived from an EMBL/GenBank/DDBJ whole genome shotgun (WGS) entry which is preliminary data.</text>
</comment>
<keyword evidence="6" id="KW-0238">DNA-binding</keyword>
<dbReference type="GO" id="GO:0030154">
    <property type="term" value="P:cell differentiation"/>
    <property type="evidence" value="ECO:0007669"/>
    <property type="project" value="TreeGrafter"/>
</dbReference>
<keyword evidence="7" id="KW-0804">Transcription</keyword>
<evidence type="ECO:0000256" key="2">
    <source>
        <dbReference type="ARBA" id="ARBA00022723"/>
    </source>
</evidence>
<dbReference type="GO" id="GO:0000978">
    <property type="term" value="F:RNA polymerase II cis-regulatory region sequence-specific DNA binding"/>
    <property type="evidence" value="ECO:0007669"/>
    <property type="project" value="TreeGrafter"/>
</dbReference>
<dbReference type="GO" id="GO:0000122">
    <property type="term" value="P:negative regulation of transcription by RNA polymerase II"/>
    <property type="evidence" value="ECO:0007669"/>
    <property type="project" value="TreeGrafter"/>
</dbReference>
<dbReference type="Gene3D" id="1.10.565.10">
    <property type="entry name" value="Retinoid X Receptor"/>
    <property type="match status" value="1"/>
</dbReference>
<dbReference type="InterPro" id="IPR000536">
    <property type="entry name" value="Nucl_hrmn_rcpt_lig-bd"/>
</dbReference>
<evidence type="ECO:0000313" key="10">
    <source>
        <dbReference type="EMBL" id="KAK8721779.1"/>
    </source>
</evidence>
<accession>A0AAW0VXC7</accession>
<evidence type="ECO:0000256" key="6">
    <source>
        <dbReference type="ARBA" id="ARBA00023125"/>
    </source>
</evidence>
<name>A0AAW0VXC7_CHEQU</name>
<dbReference type="GO" id="GO:0045944">
    <property type="term" value="P:positive regulation of transcription by RNA polymerase II"/>
    <property type="evidence" value="ECO:0007669"/>
    <property type="project" value="TreeGrafter"/>
</dbReference>
<evidence type="ECO:0000256" key="4">
    <source>
        <dbReference type="ARBA" id="ARBA00022833"/>
    </source>
</evidence>
<evidence type="ECO:0000256" key="8">
    <source>
        <dbReference type="ARBA" id="ARBA00023170"/>
    </source>
</evidence>
<comment type="similarity">
    <text evidence="1">Belongs to the nuclear hormone receptor family. NR1 subfamily.</text>
</comment>
<dbReference type="PANTHER" id="PTHR24082">
    <property type="entry name" value="NUCLEAR HORMONE RECEPTOR"/>
    <property type="match status" value="1"/>
</dbReference>
<dbReference type="InterPro" id="IPR001723">
    <property type="entry name" value="Nuclear_hrmn_rcpt"/>
</dbReference>
<evidence type="ECO:0000256" key="1">
    <source>
        <dbReference type="ARBA" id="ARBA00008092"/>
    </source>
</evidence>
<keyword evidence="11" id="KW-1185">Reference proteome</keyword>
<gene>
    <name evidence="10" type="ORF">OTU49_012564</name>
</gene>
<reference evidence="10 11" key="1">
    <citation type="journal article" date="2024" name="BMC Genomics">
        <title>Genome assembly of redclaw crayfish (Cherax quadricarinatus) provides insights into its immune adaptation and hypoxia tolerance.</title>
        <authorList>
            <person name="Liu Z."/>
            <person name="Zheng J."/>
            <person name="Li H."/>
            <person name="Fang K."/>
            <person name="Wang S."/>
            <person name="He J."/>
            <person name="Zhou D."/>
            <person name="Weng S."/>
            <person name="Chi M."/>
            <person name="Gu Z."/>
            <person name="He J."/>
            <person name="Li F."/>
            <person name="Wang M."/>
        </authorList>
    </citation>
    <scope>NUCLEOTIDE SEQUENCE [LARGE SCALE GENOMIC DNA]</scope>
    <source>
        <strain evidence="10">ZL_2023a</strain>
    </source>
</reference>
<evidence type="ECO:0000256" key="3">
    <source>
        <dbReference type="ARBA" id="ARBA00022771"/>
    </source>
</evidence>
<organism evidence="10 11">
    <name type="scientific">Cherax quadricarinatus</name>
    <name type="common">Australian red claw crayfish</name>
    <dbReference type="NCBI Taxonomy" id="27406"/>
    <lineage>
        <taxon>Eukaryota</taxon>
        <taxon>Metazoa</taxon>
        <taxon>Ecdysozoa</taxon>
        <taxon>Arthropoda</taxon>
        <taxon>Crustacea</taxon>
        <taxon>Multicrustacea</taxon>
        <taxon>Malacostraca</taxon>
        <taxon>Eumalacostraca</taxon>
        <taxon>Eucarida</taxon>
        <taxon>Decapoda</taxon>
        <taxon>Pleocyemata</taxon>
        <taxon>Astacidea</taxon>
        <taxon>Parastacoidea</taxon>
        <taxon>Parastacidae</taxon>
        <taxon>Cherax</taxon>
    </lineage>
</organism>
<feature type="non-terminal residue" evidence="10">
    <location>
        <position position="238"/>
    </location>
</feature>
<dbReference type="Proteomes" id="UP001445076">
    <property type="component" value="Unassembled WGS sequence"/>
</dbReference>
<evidence type="ECO:0000256" key="7">
    <source>
        <dbReference type="ARBA" id="ARBA00023163"/>
    </source>
</evidence>
<evidence type="ECO:0000313" key="11">
    <source>
        <dbReference type="Proteomes" id="UP001445076"/>
    </source>
</evidence>
<dbReference type="PROSITE" id="PS51843">
    <property type="entry name" value="NR_LBD"/>
    <property type="match status" value="1"/>
</dbReference>
<dbReference type="PRINTS" id="PR00398">
    <property type="entry name" value="STRDHORMONER"/>
</dbReference>